<gene>
    <name evidence="2" type="ORF">HannXRQ_Chr12g0357391</name>
    <name evidence="1" type="ORF">HanXRQr2_Chr03g0118501</name>
</gene>
<dbReference type="PANTHER" id="PTHR47340">
    <property type="entry name" value="DUPLICATED HOMEODOMAIN-LIKE SUPERFAMILY PROTEIN"/>
    <property type="match status" value="1"/>
</dbReference>
<reference evidence="2" key="2">
    <citation type="submission" date="2017-02" db="EMBL/GenBank/DDBJ databases">
        <title>Sunflower complete genome.</title>
        <authorList>
            <person name="Langlade N."/>
            <person name="Munos S."/>
        </authorList>
    </citation>
    <scope>NUCLEOTIDE SEQUENCE [LARGE SCALE GENOMIC DNA]</scope>
    <source>
        <tissue evidence="2">Leaves</tissue>
    </source>
</reference>
<evidence type="ECO:0000313" key="3">
    <source>
        <dbReference type="Proteomes" id="UP000215914"/>
    </source>
</evidence>
<evidence type="ECO:0000313" key="2">
    <source>
        <dbReference type="EMBL" id="OTG03990.1"/>
    </source>
</evidence>
<dbReference type="EMBL" id="MNCJ02000318">
    <property type="protein sequence ID" value="KAF5815055.1"/>
    <property type="molecule type" value="Genomic_DNA"/>
</dbReference>
<accession>A0A251SYS8</accession>
<sequence length="171" mass="19702">MASPDSSRVGVEPTAFEDYLVVLESKQVAMTGRWLLISMRKRFLKFKERAITLKLAFQYSWKESLCLLSVRSGAKSQKKFESISRLGYIDSQKHRISNHSRSSTPGGCLRLVPTKEVVEYVNKMLLDSRVKTYRNIQKMPTFILDKRERMSSRFISDNGLVEDPIDIDKCS</sequence>
<organism evidence="2 3">
    <name type="scientific">Helianthus annuus</name>
    <name type="common">Common sunflower</name>
    <dbReference type="NCBI Taxonomy" id="4232"/>
    <lineage>
        <taxon>Eukaryota</taxon>
        <taxon>Viridiplantae</taxon>
        <taxon>Streptophyta</taxon>
        <taxon>Embryophyta</taxon>
        <taxon>Tracheophyta</taxon>
        <taxon>Spermatophyta</taxon>
        <taxon>Magnoliopsida</taxon>
        <taxon>eudicotyledons</taxon>
        <taxon>Gunneridae</taxon>
        <taxon>Pentapetalae</taxon>
        <taxon>asterids</taxon>
        <taxon>campanulids</taxon>
        <taxon>Asterales</taxon>
        <taxon>Asteraceae</taxon>
        <taxon>Asteroideae</taxon>
        <taxon>Heliantheae alliance</taxon>
        <taxon>Heliantheae</taxon>
        <taxon>Helianthus</taxon>
    </lineage>
</organism>
<keyword evidence="3" id="KW-1185">Reference proteome</keyword>
<evidence type="ECO:0000313" key="1">
    <source>
        <dbReference type="EMBL" id="KAF5815055.1"/>
    </source>
</evidence>
<name>A0A251SYS8_HELAN</name>
<dbReference type="EMBL" id="CM007901">
    <property type="protein sequence ID" value="OTG03990.1"/>
    <property type="molecule type" value="Genomic_DNA"/>
</dbReference>
<dbReference type="Gramene" id="mRNA:HanXRQr2_Chr03g0118501">
    <property type="protein sequence ID" value="mRNA:HanXRQr2_Chr03g0118501"/>
    <property type="gene ID" value="HanXRQr2_Chr03g0118501"/>
</dbReference>
<dbReference type="PANTHER" id="PTHR47340:SF1">
    <property type="entry name" value="DUPLICATED HOMEODOMAIN-LIKE SUPERFAMILY PROTEIN"/>
    <property type="match status" value="1"/>
</dbReference>
<dbReference type="AlphaFoldDB" id="A0A251SYS8"/>
<reference evidence="1" key="3">
    <citation type="submission" date="2020-06" db="EMBL/GenBank/DDBJ databases">
        <title>Helianthus annuus Genome sequencing and assembly Release 2.</title>
        <authorList>
            <person name="Gouzy J."/>
            <person name="Langlade N."/>
            <person name="Munos S."/>
        </authorList>
    </citation>
    <scope>NUCLEOTIDE SEQUENCE</scope>
    <source>
        <tissue evidence="1">Leaves</tissue>
    </source>
</reference>
<dbReference type="InParanoid" id="A0A251SYS8"/>
<proteinExistence type="predicted"/>
<protein>
    <submittedName>
        <fullName evidence="2">Uncharacterized protein</fullName>
    </submittedName>
</protein>
<reference evidence="1 3" key="1">
    <citation type="journal article" date="2017" name="Nature">
        <title>The sunflower genome provides insights into oil metabolism, flowering and Asterid evolution.</title>
        <authorList>
            <person name="Badouin H."/>
            <person name="Gouzy J."/>
            <person name="Grassa C.J."/>
            <person name="Murat F."/>
            <person name="Staton S.E."/>
            <person name="Cottret L."/>
            <person name="Lelandais-Briere C."/>
            <person name="Owens G.L."/>
            <person name="Carrere S."/>
            <person name="Mayjonade B."/>
            <person name="Legrand L."/>
            <person name="Gill N."/>
            <person name="Kane N.C."/>
            <person name="Bowers J.E."/>
            <person name="Hubner S."/>
            <person name="Bellec A."/>
            <person name="Berard A."/>
            <person name="Berges H."/>
            <person name="Blanchet N."/>
            <person name="Boniface M.C."/>
            <person name="Brunel D."/>
            <person name="Catrice O."/>
            <person name="Chaidir N."/>
            <person name="Claudel C."/>
            <person name="Donnadieu C."/>
            <person name="Faraut T."/>
            <person name="Fievet G."/>
            <person name="Helmstetter N."/>
            <person name="King M."/>
            <person name="Knapp S.J."/>
            <person name="Lai Z."/>
            <person name="Le Paslier M.C."/>
            <person name="Lippi Y."/>
            <person name="Lorenzon L."/>
            <person name="Mandel J.R."/>
            <person name="Marage G."/>
            <person name="Marchand G."/>
            <person name="Marquand E."/>
            <person name="Bret-Mestries E."/>
            <person name="Morien E."/>
            <person name="Nambeesan S."/>
            <person name="Nguyen T."/>
            <person name="Pegot-Espagnet P."/>
            <person name="Pouilly N."/>
            <person name="Raftis F."/>
            <person name="Sallet E."/>
            <person name="Schiex T."/>
            <person name="Thomas J."/>
            <person name="Vandecasteele C."/>
            <person name="Vares D."/>
            <person name="Vear F."/>
            <person name="Vautrin S."/>
            <person name="Crespi M."/>
            <person name="Mangin B."/>
            <person name="Burke J.M."/>
            <person name="Salse J."/>
            <person name="Munos S."/>
            <person name="Vincourt P."/>
            <person name="Rieseberg L.H."/>
            <person name="Langlade N.B."/>
        </authorList>
    </citation>
    <scope>NUCLEOTIDE SEQUENCE [LARGE SCALE GENOMIC DNA]</scope>
    <source>
        <strain evidence="3">cv. SF193</strain>
        <tissue evidence="1">Leaves</tissue>
    </source>
</reference>
<dbReference type="STRING" id="4232.A0A251SYS8"/>
<dbReference type="Proteomes" id="UP000215914">
    <property type="component" value="Chromosome 12"/>
</dbReference>